<feature type="region of interest" description="Disordered" evidence="4">
    <location>
        <begin position="688"/>
        <end position="773"/>
    </location>
</feature>
<dbReference type="SUPFAM" id="SSF50978">
    <property type="entry name" value="WD40 repeat-like"/>
    <property type="match status" value="1"/>
</dbReference>
<dbReference type="Proteomes" id="UP001360560">
    <property type="component" value="Unassembled WGS sequence"/>
</dbReference>
<sequence length="795" mass="89751">MSSEIQSSFDPSCSLFASVVTALSSHKVQVQSVKSSSSSKLSTSFLLDKGVSVNSLDWGYVSGQTLENLILIVGTSDGKILLYSPVNNSLVDTLEDDIYTDAIVSVHYSNLSNSVWCINDANVIIEYSLSTFKKNKVIPNILKQDTITNDANKSHNDESLQCIKLINFKNSPHLLVSSHKVYLYNIKKKEISHEISNHITTITDLILFNDDYLLTSAKSDRFINIYNISNNFKPAKVLVTQSNVQNVSYGSIPNNKNSVVSVVTEDGICEIFYNPLESNSKANSGKSVIGDGTTRRKRRQSQGSLSRTSTSKIKISRPESTMIKEDALKLLDSIVLNNQVIITWLENATIPYFDNLGWYDQASNSFGFAESIVLTKEKPVVTQTKHADYGHDVAAAKLYSENNVFLNVGDNYRDLDEDNEDADTTGNAGFEYLKYRVNQNADDDSIMNETTLNEDPDETLGDKLQSMNPNSKALKKRNTFINNERNFNIDATGKSSKPTTGSLTIILSQALRSNDYSLLESVLSTKDEQVIKQTVKTLNSDLAIVLLDKLSEKYNFVSSVASSTISYQKQIQLNQWIKWVLIIHGSYLKLNEINSNSSNKQLLKNLSFLLSNLNKKSAQLSKILLLQSKMNVVFEKINYKNELLNDFNCVSEPFKRKKNRDLIVRYEENVDDQGDDEDEESDIEYNEELDDADLMDDGEMDYDDDDENDDDEEMVDDYVELEDDSDDEEIETITPSKKNKDSLDDEYGNDDVEVGIIRDEDEMVDSDEEEKEEYEEKIKELKKKSKSKSKSKSRK</sequence>
<feature type="compositionally biased region" description="Polar residues" evidence="4">
    <location>
        <begin position="301"/>
        <end position="311"/>
    </location>
</feature>
<proteinExistence type="inferred from homology"/>
<feature type="domain" description="Small-subunit processome Utp12" evidence="5">
    <location>
        <begin position="514"/>
        <end position="632"/>
    </location>
</feature>
<feature type="compositionally biased region" description="Acidic residues" evidence="4">
    <location>
        <begin position="688"/>
        <end position="731"/>
    </location>
</feature>
<evidence type="ECO:0000256" key="1">
    <source>
        <dbReference type="ARBA" id="ARBA00004123"/>
    </source>
</evidence>
<dbReference type="InterPro" id="IPR036322">
    <property type="entry name" value="WD40_repeat_dom_sf"/>
</dbReference>
<dbReference type="Pfam" id="PF04003">
    <property type="entry name" value="Utp12"/>
    <property type="match status" value="1"/>
</dbReference>
<dbReference type="PANTHER" id="PTHR44267:SF1">
    <property type="entry name" value="WD REPEAT-CONTAINING PROTEIN 43"/>
    <property type="match status" value="1"/>
</dbReference>
<evidence type="ECO:0000313" key="6">
    <source>
        <dbReference type="EMBL" id="GMM36525.1"/>
    </source>
</evidence>
<dbReference type="Gene3D" id="2.130.10.10">
    <property type="entry name" value="YVTN repeat-like/Quinoprotein amine dehydrogenase"/>
    <property type="match status" value="1"/>
</dbReference>
<evidence type="ECO:0000256" key="2">
    <source>
        <dbReference type="ARBA" id="ARBA00023242"/>
    </source>
</evidence>
<protein>
    <submittedName>
        <fullName evidence="6">Utp5 protein</fullName>
    </submittedName>
</protein>
<feature type="compositionally biased region" description="Acidic residues" evidence="4">
    <location>
        <begin position="743"/>
        <end position="773"/>
    </location>
</feature>
<dbReference type="InterPro" id="IPR052414">
    <property type="entry name" value="U3_snoRNA-assoc_WDR"/>
</dbReference>
<organism evidence="6 7">
    <name type="scientific">Saccharomycopsis crataegensis</name>
    <dbReference type="NCBI Taxonomy" id="43959"/>
    <lineage>
        <taxon>Eukaryota</taxon>
        <taxon>Fungi</taxon>
        <taxon>Dikarya</taxon>
        <taxon>Ascomycota</taxon>
        <taxon>Saccharomycotina</taxon>
        <taxon>Saccharomycetes</taxon>
        <taxon>Saccharomycopsidaceae</taxon>
        <taxon>Saccharomycopsis</taxon>
    </lineage>
</organism>
<dbReference type="InterPro" id="IPR015943">
    <property type="entry name" value="WD40/YVTN_repeat-like_dom_sf"/>
</dbReference>
<dbReference type="InterPro" id="IPR007148">
    <property type="entry name" value="SSU_processome_Utp12"/>
</dbReference>
<accession>A0AAV5QPQ9</accession>
<dbReference type="PANTHER" id="PTHR44267">
    <property type="entry name" value="WD REPEAT-CONTAINING PROTEIN 43"/>
    <property type="match status" value="1"/>
</dbReference>
<evidence type="ECO:0000256" key="3">
    <source>
        <dbReference type="ARBA" id="ARBA00038335"/>
    </source>
</evidence>
<dbReference type="RefSeq" id="XP_064853521.1">
    <property type="nucleotide sequence ID" value="XM_064997449.1"/>
</dbReference>
<dbReference type="GO" id="GO:0032040">
    <property type="term" value="C:small-subunit processome"/>
    <property type="evidence" value="ECO:0007669"/>
    <property type="project" value="UniProtKB-ARBA"/>
</dbReference>
<evidence type="ECO:0000313" key="7">
    <source>
        <dbReference type="Proteomes" id="UP001360560"/>
    </source>
</evidence>
<dbReference type="AlphaFoldDB" id="A0AAV5QPQ9"/>
<evidence type="ECO:0000259" key="5">
    <source>
        <dbReference type="Pfam" id="PF04003"/>
    </source>
</evidence>
<name>A0AAV5QPQ9_9ASCO</name>
<evidence type="ECO:0000256" key="4">
    <source>
        <dbReference type="SAM" id="MobiDB-lite"/>
    </source>
</evidence>
<feature type="region of interest" description="Disordered" evidence="4">
    <location>
        <begin position="281"/>
        <end position="311"/>
    </location>
</feature>
<keyword evidence="2" id="KW-0539">Nucleus</keyword>
<reference evidence="6 7" key="1">
    <citation type="journal article" date="2023" name="Elife">
        <title>Identification of key yeast species and microbe-microbe interactions impacting larval growth of Drosophila in the wild.</title>
        <authorList>
            <person name="Mure A."/>
            <person name="Sugiura Y."/>
            <person name="Maeda R."/>
            <person name="Honda K."/>
            <person name="Sakurai N."/>
            <person name="Takahashi Y."/>
            <person name="Watada M."/>
            <person name="Katoh T."/>
            <person name="Gotoh A."/>
            <person name="Gotoh Y."/>
            <person name="Taniguchi I."/>
            <person name="Nakamura K."/>
            <person name="Hayashi T."/>
            <person name="Katayama T."/>
            <person name="Uemura T."/>
            <person name="Hattori Y."/>
        </authorList>
    </citation>
    <scope>NUCLEOTIDE SEQUENCE [LARGE SCALE GENOMIC DNA]</scope>
    <source>
        <strain evidence="6 7">SC-9</strain>
    </source>
</reference>
<gene>
    <name evidence="6" type="ORF">DASC09_038500</name>
</gene>
<dbReference type="GeneID" id="90074500"/>
<dbReference type="EMBL" id="BTFZ01000011">
    <property type="protein sequence ID" value="GMM36525.1"/>
    <property type="molecule type" value="Genomic_DNA"/>
</dbReference>
<keyword evidence="7" id="KW-1185">Reference proteome</keyword>
<comment type="subcellular location">
    <subcellularLocation>
        <location evidence="1">Nucleus</location>
    </subcellularLocation>
</comment>
<comment type="similarity">
    <text evidence="3">Belongs to the UTP5 family.</text>
</comment>
<comment type="caution">
    <text evidence="6">The sequence shown here is derived from an EMBL/GenBank/DDBJ whole genome shotgun (WGS) entry which is preliminary data.</text>
</comment>
<dbReference type="GO" id="GO:0000462">
    <property type="term" value="P:maturation of SSU-rRNA from tricistronic rRNA transcript (SSU-rRNA, 5.8S rRNA, LSU-rRNA)"/>
    <property type="evidence" value="ECO:0007669"/>
    <property type="project" value="TreeGrafter"/>
</dbReference>